<evidence type="ECO:0000256" key="1">
    <source>
        <dbReference type="SAM" id="MobiDB-lite"/>
    </source>
</evidence>
<dbReference type="PANTHER" id="PTHR13282:SF6">
    <property type="entry name" value="PROTEIN FAM32A"/>
    <property type="match status" value="1"/>
</dbReference>
<evidence type="ECO:0000313" key="2">
    <source>
        <dbReference type="EMBL" id="OUS42227.1"/>
    </source>
</evidence>
<dbReference type="EMBL" id="KZ155839">
    <property type="protein sequence ID" value="OUS42227.1"/>
    <property type="molecule type" value="Genomic_DNA"/>
</dbReference>
<protein>
    <recommendedName>
        <fullName evidence="3">DUF1754-domain-containing protein</fullName>
    </recommendedName>
</protein>
<evidence type="ECO:0008006" key="3">
    <source>
        <dbReference type="Google" id="ProtNLM"/>
    </source>
</evidence>
<name>A0A1Y5I0M0_OSTTA</name>
<reference evidence="2" key="1">
    <citation type="submission" date="2017-04" db="EMBL/GenBank/DDBJ databases">
        <title>Population genomics of picophytoplankton unveils novel chromosome hypervariability.</title>
        <authorList>
            <consortium name="DOE Joint Genome Institute"/>
            <person name="Blanc-Mathieu R."/>
            <person name="Krasovec M."/>
            <person name="Hebrard M."/>
            <person name="Yau S."/>
            <person name="Desgranges E."/>
            <person name="Martin J."/>
            <person name="Schackwitz W."/>
            <person name="Kuo A."/>
            <person name="Salin G."/>
            <person name="Donnadieu C."/>
            <person name="Desdevises Y."/>
            <person name="Sanchez-Ferandin S."/>
            <person name="Moreau H."/>
            <person name="Rivals E."/>
            <person name="Grigoriev I.V."/>
            <person name="Grimsley N."/>
            <person name="Eyre-Walker A."/>
            <person name="Piganeau G."/>
        </authorList>
    </citation>
    <scope>NUCLEOTIDE SEQUENCE [LARGE SCALE GENOMIC DNA]</scope>
    <source>
        <strain evidence="2">RCC 1115</strain>
    </source>
</reference>
<feature type="region of interest" description="Disordered" evidence="1">
    <location>
        <begin position="46"/>
        <end position="77"/>
    </location>
</feature>
<dbReference type="InterPro" id="IPR013865">
    <property type="entry name" value="FAM32A"/>
</dbReference>
<feature type="region of interest" description="Disordered" evidence="1">
    <location>
        <begin position="93"/>
        <end position="122"/>
    </location>
</feature>
<organism evidence="2">
    <name type="scientific">Ostreococcus tauri</name>
    <name type="common">Marine green alga</name>
    <dbReference type="NCBI Taxonomy" id="70448"/>
    <lineage>
        <taxon>Eukaryota</taxon>
        <taxon>Viridiplantae</taxon>
        <taxon>Chlorophyta</taxon>
        <taxon>Mamiellophyceae</taxon>
        <taxon>Mamiellales</taxon>
        <taxon>Bathycoccaceae</taxon>
        <taxon>Ostreococcus</taxon>
    </lineage>
</organism>
<sequence>MSPKLPLPIFRPSLYLFPTLSSSPPFDALIVPHRLDDILPRLSRSRSRLATRASAGDGRGTGDVGDRRTEAEKAYEEAYRKQHEARLVRELASKSHKDKVREFNEKLSKMSEHHDLPKIGPG</sequence>
<dbReference type="Proteomes" id="UP000195557">
    <property type="component" value="Unassembled WGS sequence"/>
</dbReference>
<feature type="compositionally biased region" description="Basic and acidic residues" evidence="1">
    <location>
        <begin position="64"/>
        <end position="77"/>
    </location>
</feature>
<accession>A0A1Y5I0M0</accession>
<gene>
    <name evidence="2" type="ORF">BE221DRAFT_63891</name>
</gene>
<dbReference type="PANTHER" id="PTHR13282">
    <property type="entry name" value="PROTEIN FAM32A"/>
    <property type="match status" value="1"/>
</dbReference>
<dbReference type="AlphaFoldDB" id="A0A1Y5I0M0"/>
<dbReference type="eggNOG" id="KOG3410">
    <property type="taxonomic scope" value="Eukaryota"/>
</dbReference>
<proteinExistence type="predicted"/>
<dbReference type="GO" id="GO:0005730">
    <property type="term" value="C:nucleolus"/>
    <property type="evidence" value="ECO:0007669"/>
    <property type="project" value="TreeGrafter"/>
</dbReference>